<proteinExistence type="predicted"/>
<gene>
    <name evidence="1" type="ORF">EGYM00163_LOCUS40611</name>
</gene>
<organism evidence="1">
    <name type="scientific">Eutreptiella gymnastica</name>
    <dbReference type="NCBI Taxonomy" id="73025"/>
    <lineage>
        <taxon>Eukaryota</taxon>
        <taxon>Discoba</taxon>
        <taxon>Euglenozoa</taxon>
        <taxon>Euglenida</taxon>
        <taxon>Spirocuta</taxon>
        <taxon>Euglenophyceae</taxon>
        <taxon>Eutreptiales</taxon>
        <taxon>Eutreptiaceae</taxon>
        <taxon>Eutreptiella</taxon>
    </lineage>
</organism>
<dbReference type="AlphaFoldDB" id="A0A7S4LHF1"/>
<protein>
    <submittedName>
        <fullName evidence="1">Uncharacterized protein</fullName>
    </submittedName>
</protein>
<sequence>MQSKPKSTEARGQLCDLEGALCGNQAVVRRSTTNIQTSSHHLWYINGIQRPLDPRTPGFWSQRLQPEVPGPAGVQKICTAIGPGARQFHPHNGKDIEPCNPRQASVQPKLLLRCWAGSLPAQPPSHGQLMQSGLWPPQ</sequence>
<reference evidence="1" key="1">
    <citation type="submission" date="2021-01" db="EMBL/GenBank/DDBJ databases">
        <authorList>
            <person name="Corre E."/>
            <person name="Pelletier E."/>
            <person name="Niang G."/>
            <person name="Scheremetjew M."/>
            <person name="Finn R."/>
            <person name="Kale V."/>
            <person name="Holt S."/>
            <person name="Cochrane G."/>
            <person name="Meng A."/>
            <person name="Brown T."/>
            <person name="Cohen L."/>
        </authorList>
    </citation>
    <scope>NUCLEOTIDE SEQUENCE</scope>
    <source>
        <strain evidence="1">CCMP1594</strain>
    </source>
</reference>
<evidence type="ECO:0000313" key="1">
    <source>
        <dbReference type="EMBL" id="CAE0829333.1"/>
    </source>
</evidence>
<name>A0A7S4LHF1_9EUGL</name>
<dbReference type="EMBL" id="HBJA01117996">
    <property type="protein sequence ID" value="CAE0829333.1"/>
    <property type="molecule type" value="Transcribed_RNA"/>
</dbReference>
<accession>A0A7S4LHF1</accession>